<protein>
    <submittedName>
        <fullName evidence="5">Sugar kinase</fullName>
    </submittedName>
</protein>
<dbReference type="InterPro" id="IPR029056">
    <property type="entry name" value="Ribokinase-like"/>
</dbReference>
<dbReference type="InterPro" id="IPR011611">
    <property type="entry name" value="PfkB_dom"/>
</dbReference>
<evidence type="ECO:0000313" key="5">
    <source>
        <dbReference type="EMBL" id="RFA10802.1"/>
    </source>
</evidence>
<reference evidence="5 6" key="1">
    <citation type="submission" date="2017-04" db="EMBL/GenBank/DDBJ databases">
        <title>Comparative genome analysis of Subtercola boreus.</title>
        <authorList>
            <person name="Cho Y.-J."/>
            <person name="Cho A."/>
            <person name="Kim O.-S."/>
            <person name="Lee J.-I."/>
        </authorList>
    </citation>
    <scope>NUCLEOTIDE SEQUENCE [LARGE SCALE GENOMIC DNA]</scope>
    <source>
        <strain evidence="5 6">K300</strain>
    </source>
</reference>
<dbReference type="SUPFAM" id="SSF53613">
    <property type="entry name" value="Ribokinase-like"/>
    <property type="match status" value="1"/>
</dbReference>
<dbReference type="Gene3D" id="3.40.1190.20">
    <property type="match status" value="1"/>
</dbReference>
<comment type="caution">
    <text evidence="5">The sequence shown here is derived from an EMBL/GenBank/DDBJ whole genome shotgun (WGS) entry which is preliminary data.</text>
</comment>
<keyword evidence="3 5" id="KW-0418">Kinase</keyword>
<organism evidence="5 6">
    <name type="scientific">Subtercola boreus</name>
    <dbReference type="NCBI Taxonomy" id="120213"/>
    <lineage>
        <taxon>Bacteria</taxon>
        <taxon>Bacillati</taxon>
        <taxon>Actinomycetota</taxon>
        <taxon>Actinomycetes</taxon>
        <taxon>Micrococcales</taxon>
        <taxon>Microbacteriaceae</taxon>
        <taxon>Subtercola</taxon>
    </lineage>
</organism>
<name>A0A3E0VLF7_9MICO</name>
<evidence type="ECO:0000256" key="1">
    <source>
        <dbReference type="ARBA" id="ARBA00010688"/>
    </source>
</evidence>
<dbReference type="AlphaFoldDB" id="A0A3E0VLF7"/>
<gene>
    <name evidence="5" type="ORF">B7R54_17505</name>
</gene>
<dbReference type="PROSITE" id="PS00584">
    <property type="entry name" value="PFKB_KINASES_2"/>
    <property type="match status" value="1"/>
</dbReference>
<dbReference type="RefSeq" id="WP_116416177.1">
    <property type="nucleotide sequence ID" value="NZ_NBWZ01000001.1"/>
</dbReference>
<evidence type="ECO:0000256" key="3">
    <source>
        <dbReference type="ARBA" id="ARBA00022777"/>
    </source>
</evidence>
<dbReference type="InterPro" id="IPR052700">
    <property type="entry name" value="Carb_kinase_PfkB-like"/>
</dbReference>
<dbReference type="Proteomes" id="UP000256486">
    <property type="component" value="Unassembled WGS sequence"/>
</dbReference>
<evidence type="ECO:0000259" key="4">
    <source>
        <dbReference type="Pfam" id="PF00294"/>
    </source>
</evidence>
<accession>A0A3E0VLF7</accession>
<proteinExistence type="inferred from homology"/>
<comment type="similarity">
    <text evidence="1">Belongs to the carbohydrate kinase PfkB family.</text>
</comment>
<evidence type="ECO:0000313" key="6">
    <source>
        <dbReference type="Proteomes" id="UP000256486"/>
    </source>
</evidence>
<dbReference type="Pfam" id="PF00294">
    <property type="entry name" value="PfkB"/>
    <property type="match status" value="1"/>
</dbReference>
<dbReference type="CDD" id="cd01166">
    <property type="entry name" value="KdgK"/>
    <property type="match status" value="1"/>
</dbReference>
<keyword evidence="2" id="KW-0808">Transferase</keyword>
<dbReference type="EMBL" id="NBWZ01000001">
    <property type="protein sequence ID" value="RFA10802.1"/>
    <property type="molecule type" value="Genomic_DNA"/>
</dbReference>
<dbReference type="PANTHER" id="PTHR43320">
    <property type="entry name" value="SUGAR KINASE"/>
    <property type="match status" value="1"/>
</dbReference>
<dbReference type="InterPro" id="IPR002173">
    <property type="entry name" value="Carboh/pur_kinase_PfkB_CS"/>
</dbReference>
<dbReference type="PANTHER" id="PTHR43320:SF2">
    <property type="entry name" value="2-DEHYDRO-3-DEOXYGLUCONOKINASE_2-DEHYDRO-3-DEOXYGALACTONOKINASE"/>
    <property type="match status" value="1"/>
</dbReference>
<dbReference type="OrthoDB" id="9808601at2"/>
<feature type="domain" description="Carbohydrate kinase PfkB" evidence="4">
    <location>
        <begin position="22"/>
        <end position="318"/>
    </location>
</feature>
<dbReference type="GO" id="GO:0016301">
    <property type="term" value="F:kinase activity"/>
    <property type="evidence" value="ECO:0007669"/>
    <property type="project" value="UniProtKB-KW"/>
</dbReference>
<keyword evidence="6" id="KW-1185">Reference proteome</keyword>
<sequence length="333" mass="33628">MSAGGAGGADGTDGTAAASAPRVVTFGETMALFVSATPAPLAHVDSLALRIGGAESNVAIALHRLGTAVTWVGRVGDDSLGELIARELRAEGFDSRALVNPGRQTGLMVKEKRTAESTRVSYYRSGSAGSTLAPEDLGDTGIASASLLHVTGITPALSASASAATEHAIALAAASGVAVSFDVNHRPSLWADRDPAALYRSIAARSQLVFAGEDEARLLVPDARTPAELAAGIAALGPRHVVIKLGADGAYALVGGVAYSESAVPVVVVDTVGAGDGFVAGYLSEYLAGHGAPTCLKTAVTVGAFACLAAGDWEGLPKRHELSLLHATEPVTR</sequence>
<evidence type="ECO:0000256" key="2">
    <source>
        <dbReference type="ARBA" id="ARBA00022679"/>
    </source>
</evidence>